<reference evidence="4 5" key="1">
    <citation type="journal article" date="2022" name="J. Am. Chem. Soc.">
        <title>Biosynthesis of Guanitoxin Enables Global Environmental Detection in Freshwater Cyanobacteria.</title>
        <authorList>
            <person name="Lima S.T."/>
            <person name="Fallon T.R."/>
            <person name="Cordoza J.L."/>
            <person name="Chekan J.R."/>
            <person name="Delbaje E."/>
            <person name="Hopiavuori A.R."/>
            <person name="Alvarenga D.O."/>
            <person name="Wood S.M."/>
            <person name="Luhavaya H."/>
            <person name="Baumgartner J.T."/>
            <person name="Dorr F.A."/>
            <person name="Etchegaray A."/>
            <person name="Pinto E."/>
            <person name="McKinnie S.M.K."/>
            <person name="Fiore M.F."/>
            <person name="Moore B.S."/>
        </authorList>
    </citation>
    <scope>NUCLEOTIDE SEQUENCE [LARGE SCALE GENOMIC DNA]</scope>
    <source>
        <strain evidence="4 5">ITEP-024</strain>
    </source>
</reference>
<dbReference type="Gene3D" id="3.40.50.300">
    <property type="entry name" value="P-loop containing nucleotide triphosphate hydrolases"/>
    <property type="match status" value="2"/>
</dbReference>
<dbReference type="Pfam" id="PF13304">
    <property type="entry name" value="AAA_21"/>
    <property type="match status" value="1"/>
</dbReference>
<evidence type="ECO:0000256" key="2">
    <source>
        <dbReference type="ARBA" id="ARBA00022840"/>
    </source>
</evidence>
<dbReference type="SMART" id="SM00382">
    <property type="entry name" value="AAA"/>
    <property type="match status" value="1"/>
</dbReference>
<dbReference type="PANTHER" id="PTHR43581">
    <property type="entry name" value="ATP/GTP PHOSPHATASE"/>
    <property type="match status" value="1"/>
</dbReference>
<name>A0ABX8WV87_9CYAN</name>
<evidence type="ECO:0000313" key="4">
    <source>
        <dbReference type="EMBL" id="QYX30307.1"/>
    </source>
</evidence>
<keyword evidence="1" id="KW-0547">Nucleotide-binding</keyword>
<dbReference type="InterPro" id="IPR041685">
    <property type="entry name" value="AAA_GajA/Old/RecF-like"/>
</dbReference>
<dbReference type="InterPro" id="IPR003959">
    <property type="entry name" value="ATPase_AAA_core"/>
</dbReference>
<protein>
    <submittedName>
        <fullName evidence="4">AAA family ATPase</fullName>
    </submittedName>
</protein>
<dbReference type="InterPro" id="IPR027417">
    <property type="entry name" value="P-loop_NTPase"/>
</dbReference>
<dbReference type="EMBL" id="CP080598">
    <property type="protein sequence ID" value="QYX30307.1"/>
    <property type="molecule type" value="Genomic_DNA"/>
</dbReference>
<dbReference type="InterPro" id="IPR051396">
    <property type="entry name" value="Bact_Antivir_Def_Nuclease"/>
</dbReference>
<evidence type="ECO:0000256" key="1">
    <source>
        <dbReference type="ARBA" id="ARBA00022741"/>
    </source>
</evidence>
<organism evidence="4 5">
    <name type="scientific">Sphaerospermopsis torques-reginae ITEP-024</name>
    <dbReference type="NCBI Taxonomy" id="984208"/>
    <lineage>
        <taxon>Bacteria</taxon>
        <taxon>Bacillati</taxon>
        <taxon>Cyanobacteriota</taxon>
        <taxon>Cyanophyceae</taxon>
        <taxon>Nostocales</taxon>
        <taxon>Aphanizomenonaceae</taxon>
        <taxon>Sphaerospermopsis</taxon>
        <taxon>Sphaerospermopsis torques-reginae</taxon>
    </lineage>
</organism>
<evidence type="ECO:0000313" key="5">
    <source>
        <dbReference type="Proteomes" id="UP000826540"/>
    </source>
</evidence>
<evidence type="ECO:0000259" key="3">
    <source>
        <dbReference type="PROSITE" id="PS50893"/>
    </source>
</evidence>
<proteinExistence type="predicted"/>
<dbReference type="CDD" id="cd00267">
    <property type="entry name" value="ABC_ATPase"/>
    <property type="match status" value="1"/>
</dbReference>
<dbReference type="RefSeq" id="WP_220608520.1">
    <property type="nucleotide sequence ID" value="NZ_CP080598.1"/>
</dbReference>
<keyword evidence="5" id="KW-1185">Reference proteome</keyword>
<dbReference type="InterPro" id="IPR003593">
    <property type="entry name" value="AAA+_ATPase"/>
</dbReference>
<gene>
    <name evidence="4" type="ORF">K2F26_15380</name>
</gene>
<dbReference type="InterPro" id="IPR003439">
    <property type="entry name" value="ABC_transporter-like_ATP-bd"/>
</dbReference>
<dbReference type="Proteomes" id="UP000826540">
    <property type="component" value="Chromosome"/>
</dbReference>
<dbReference type="PANTHER" id="PTHR43581:SF2">
    <property type="entry name" value="EXCINUCLEASE ATPASE SUBUNIT"/>
    <property type="match status" value="1"/>
</dbReference>
<dbReference type="Pfam" id="PF13175">
    <property type="entry name" value="AAA_15"/>
    <property type="match status" value="1"/>
</dbReference>
<accession>A0ABX8WV87</accession>
<dbReference type="PROSITE" id="PS50893">
    <property type="entry name" value="ABC_TRANSPORTER_2"/>
    <property type="match status" value="1"/>
</dbReference>
<dbReference type="SUPFAM" id="SSF52540">
    <property type="entry name" value="P-loop containing nucleoside triphosphate hydrolases"/>
    <property type="match status" value="1"/>
</dbReference>
<sequence length="495" mass="56187">MVVHSQIIHEIKIEKLKNVSNVSIDLEGSPLISLMGVNGCGKSTILYALACVYKPTSDTDENYKFSRFFPPHNHFDWSGSKLSIIHSYGDGSNTYPRVEKVYQKNDRWVIYARRPARFVKFVEIKSCVPVIEAENKGREISYTTKTQSDKLDELIRQKAGYILNKNYDGLYVHSYNNKTILGVKTGKIQYSALTMGAGEQRVFTILDAVFRTPGNHSLILIDEIDLLMHPQALARLIEVLYERATKKHHQIIFTSHNTELFHLKDKVQLRHIHQTDKGTVCIPNTTPDITRRMTGKQIKSIEVYVEDDLAQAIVSHIARSLGISKDLFIHKYGAAINAFTVSGGLALSSQSLSNALFVLDGDEYVTQEDKKDKIERVVTGHGPDLDILRQQVLISLKQFNLPQDIRPEQFIFKCIHDLAEQTDPEKEEIRKIASDIVNAGDQHNLVNLLIEQLGCSKEIGLNRIIQVFAQSPQWSDFSKPVRLWLESKIQELHLG</sequence>
<keyword evidence="2" id="KW-0067">ATP-binding</keyword>
<feature type="domain" description="ABC transporter" evidence="3">
    <location>
        <begin position="3"/>
        <end position="302"/>
    </location>
</feature>